<keyword evidence="2" id="KW-0812">Transmembrane</keyword>
<comment type="caution">
    <text evidence="3">The sequence shown here is derived from an EMBL/GenBank/DDBJ whole genome shotgun (WGS) entry which is preliminary data.</text>
</comment>
<keyword evidence="2" id="KW-1133">Transmembrane helix</keyword>
<evidence type="ECO:0000313" key="3">
    <source>
        <dbReference type="EMBL" id="GBM02590.1"/>
    </source>
</evidence>
<feature type="region of interest" description="Disordered" evidence="1">
    <location>
        <begin position="68"/>
        <end position="102"/>
    </location>
</feature>
<evidence type="ECO:0000256" key="1">
    <source>
        <dbReference type="SAM" id="MobiDB-lite"/>
    </source>
</evidence>
<organism evidence="3 4">
    <name type="scientific">Araneus ventricosus</name>
    <name type="common">Orbweaver spider</name>
    <name type="synonym">Epeira ventricosa</name>
    <dbReference type="NCBI Taxonomy" id="182803"/>
    <lineage>
        <taxon>Eukaryota</taxon>
        <taxon>Metazoa</taxon>
        <taxon>Ecdysozoa</taxon>
        <taxon>Arthropoda</taxon>
        <taxon>Chelicerata</taxon>
        <taxon>Arachnida</taxon>
        <taxon>Araneae</taxon>
        <taxon>Araneomorphae</taxon>
        <taxon>Entelegynae</taxon>
        <taxon>Araneoidea</taxon>
        <taxon>Araneidae</taxon>
        <taxon>Araneus</taxon>
    </lineage>
</organism>
<protein>
    <submittedName>
        <fullName evidence="3">Uncharacterized protein</fullName>
    </submittedName>
</protein>
<keyword evidence="2" id="KW-0472">Membrane</keyword>
<name>A0A4Y2CEA3_ARAVE</name>
<accession>A0A4Y2CEA3</accession>
<evidence type="ECO:0000313" key="4">
    <source>
        <dbReference type="Proteomes" id="UP000499080"/>
    </source>
</evidence>
<sequence length="121" mass="13573">MVSFNLRKIIISRSKFWTITYLFIGYFAGRGGLAARSWRRNRRVLDSKPDSAEGSPYLWAQCTPNPISANHPPSCVVRSSEREVPPEVPPTSPSHGSKLRDPFENSPCVASIWDVDVTKLN</sequence>
<gene>
    <name evidence="3" type="ORF">AVEN_178516_1</name>
</gene>
<proteinExistence type="predicted"/>
<reference evidence="3 4" key="1">
    <citation type="journal article" date="2019" name="Sci. Rep.">
        <title>Orb-weaving spider Araneus ventricosus genome elucidates the spidroin gene catalogue.</title>
        <authorList>
            <person name="Kono N."/>
            <person name="Nakamura H."/>
            <person name="Ohtoshi R."/>
            <person name="Moran D.A.P."/>
            <person name="Shinohara A."/>
            <person name="Yoshida Y."/>
            <person name="Fujiwara M."/>
            <person name="Mori M."/>
            <person name="Tomita M."/>
            <person name="Arakawa K."/>
        </authorList>
    </citation>
    <scope>NUCLEOTIDE SEQUENCE [LARGE SCALE GENOMIC DNA]</scope>
</reference>
<keyword evidence="4" id="KW-1185">Reference proteome</keyword>
<evidence type="ECO:0000256" key="2">
    <source>
        <dbReference type="SAM" id="Phobius"/>
    </source>
</evidence>
<feature type="transmembrane region" description="Helical" evidence="2">
    <location>
        <begin position="16"/>
        <end position="33"/>
    </location>
</feature>
<dbReference type="Proteomes" id="UP000499080">
    <property type="component" value="Unassembled WGS sequence"/>
</dbReference>
<dbReference type="AlphaFoldDB" id="A0A4Y2CEA3"/>
<dbReference type="EMBL" id="BGPR01000181">
    <property type="protein sequence ID" value="GBM02590.1"/>
    <property type="molecule type" value="Genomic_DNA"/>
</dbReference>